<dbReference type="AlphaFoldDB" id="A0A381XA73"/>
<gene>
    <name evidence="1" type="ORF">METZ01_LOCUS114306</name>
</gene>
<dbReference type="EMBL" id="UINC01014406">
    <property type="protein sequence ID" value="SVA61452.1"/>
    <property type="molecule type" value="Genomic_DNA"/>
</dbReference>
<protein>
    <submittedName>
        <fullName evidence="1">Uncharacterized protein</fullName>
    </submittedName>
</protein>
<name>A0A381XA73_9ZZZZ</name>
<proteinExistence type="predicted"/>
<evidence type="ECO:0000313" key="1">
    <source>
        <dbReference type="EMBL" id="SVA61452.1"/>
    </source>
</evidence>
<reference evidence="1" key="1">
    <citation type="submission" date="2018-05" db="EMBL/GenBank/DDBJ databases">
        <authorList>
            <person name="Lanie J.A."/>
            <person name="Ng W.-L."/>
            <person name="Kazmierczak K.M."/>
            <person name="Andrzejewski T.M."/>
            <person name="Davidsen T.M."/>
            <person name="Wayne K.J."/>
            <person name="Tettelin H."/>
            <person name="Glass J.I."/>
            <person name="Rusch D."/>
            <person name="Podicherti R."/>
            <person name="Tsui H.-C.T."/>
            <person name="Winkler M.E."/>
        </authorList>
    </citation>
    <scope>NUCLEOTIDE SEQUENCE</scope>
</reference>
<sequence length="34" mass="3701">MNLNGLVGLGPFPEDVPQFQVGLDILSVFPDKFP</sequence>
<organism evidence="1">
    <name type="scientific">marine metagenome</name>
    <dbReference type="NCBI Taxonomy" id="408172"/>
    <lineage>
        <taxon>unclassified sequences</taxon>
        <taxon>metagenomes</taxon>
        <taxon>ecological metagenomes</taxon>
    </lineage>
</organism>
<accession>A0A381XA73</accession>